<dbReference type="PIRSF" id="PIRSF001444">
    <property type="entry name" value="Adenylate_cycl"/>
    <property type="match status" value="1"/>
</dbReference>
<dbReference type="InterPro" id="IPR024685">
    <property type="entry name" value="Adenylate_cyclase_1_N"/>
</dbReference>
<dbReference type="AlphaFoldDB" id="A0A1I6JU43"/>
<reference evidence="2 3" key="1">
    <citation type="submission" date="2016-10" db="EMBL/GenBank/DDBJ databases">
        <authorList>
            <person name="de Groot N.N."/>
        </authorList>
    </citation>
    <scope>NUCLEOTIDE SEQUENCE [LARGE SCALE GENOMIC DNA]</scope>
    <source>
        <strain evidence="2 3">CGMCC 1.9167</strain>
    </source>
</reference>
<dbReference type="STRING" id="650891.SAMN05216203_3310"/>
<dbReference type="PANTHER" id="PTHR38760">
    <property type="entry name" value="ADENYLATE CYCLASE"/>
    <property type="match status" value="1"/>
</dbReference>
<dbReference type="Proteomes" id="UP000198644">
    <property type="component" value="Unassembled WGS sequence"/>
</dbReference>
<name>A0A1I6JU43_9GAMM</name>
<dbReference type="Pfam" id="PF01295">
    <property type="entry name" value="Adenylate_cycl"/>
    <property type="match status" value="1"/>
</dbReference>
<dbReference type="Pfam" id="PF12633">
    <property type="entry name" value="Adenyl_cycl_N"/>
    <property type="match status" value="1"/>
</dbReference>
<proteinExistence type="predicted"/>
<gene>
    <name evidence="2" type="ORF">SAMN05216203_3310</name>
</gene>
<dbReference type="RefSeq" id="WP_092015747.1">
    <property type="nucleotide sequence ID" value="NZ_FOYW01000003.1"/>
</dbReference>
<organism evidence="2 3">
    <name type="scientific">Marinobacter daqiaonensis</name>
    <dbReference type="NCBI Taxonomy" id="650891"/>
    <lineage>
        <taxon>Bacteria</taxon>
        <taxon>Pseudomonadati</taxon>
        <taxon>Pseudomonadota</taxon>
        <taxon>Gammaproteobacteria</taxon>
        <taxon>Pseudomonadales</taxon>
        <taxon>Marinobacteraceae</taxon>
        <taxon>Marinobacter</taxon>
    </lineage>
</organism>
<dbReference type="OrthoDB" id="5571448at2"/>
<evidence type="ECO:0000313" key="3">
    <source>
        <dbReference type="Proteomes" id="UP000198644"/>
    </source>
</evidence>
<dbReference type="PANTHER" id="PTHR38760:SF1">
    <property type="entry name" value="ADENYLATE CYCLASE"/>
    <property type="match status" value="1"/>
</dbReference>
<dbReference type="InterPro" id="IPR000274">
    <property type="entry name" value="Adenylate_cyclase_1"/>
</dbReference>
<dbReference type="EMBL" id="FOYW01000003">
    <property type="protein sequence ID" value="SFR82514.1"/>
    <property type="molecule type" value="Genomic_DNA"/>
</dbReference>
<evidence type="ECO:0000259" key="1">
    <source>
        <dbReference type="Pfam" id="PF12633"/>
    </source>
</evidence>
<sequence length="962" mass="108707">MHKRPVHVDFSEGVDRKVLKCITERFCELNRVRLDRARSALTWRQQTVLDLLPLVFHLNHPALPGYHAADCPRGLQRYQPSELALHAAQRIARSFRPTTGHKKDADLTGLYLMGSPGSLGHSVASDLDVWVCHRADLDPQAVAGLTQKARRLTAWAEGYGLELNLFVFSAEDFRQQRQKTEVTAENCGSAQHYLLLDEFYRTAIHLGGRYPLWWLIPVEEEGRYGELTAFLLENRFIRPDEYLDFGAVPAIPPSEFLGAGVWQLYKGIDSPWKSLLKLLLIECYARDREHGLLSAHFKRAVYEGGLDPDCLDPYVMLYQRLELWLSALDAPGRLDLTRRALYLKTGLPLTRAEESAGRWQGRILQRLVGDWGWSRETLAELDARHQWRVELVMDLRRRVVAELTHSYRLLSRMARSGNVRAAISDADLNLLGRKLYAAFQRKAGKVELINPGIAPSLAEENLAFWHRSAASNQPAPDGWLLFRNLDSVAETFWQSPLRRAGSLVELVLWCHCNGLLVRSTRLNLRQERRDQSAPAQRAAAPALAVTDLRSMAAFLATHLPVAGPVPREALMAPARPVTQLLLVNVGVDPQASLTERGLHKLSDRHDSLGFSGGRDNLVATIEQVTLNSWHEVSLQRYVTGDALVQCLKNLLAMVARAPESPPAVAVWSASSSHAAAITRRIRELVADVTSQFFAGGRGPHPLRYLMQVDQRWFVLRFDGLEPGFTGLATEQELMDYLARPQEVYTPVVPDRHALADDPAFRAVCGACQPDIIQLFWQVIGPRVRFWVTDETGSLYGWSQPFSGSRRQVLLPLMRFLESLVERRQLRQMAGAYSGGADLSCSEVIVEAGEARLERTPLAPESLSLDGMELQAVGVQQGDGSLRFDLYCDEEAFSVEDYGDRQMAAVADYIRRHRRSGERYPVHLTDIHLPHDLDPHLWQQELQTCQYLWYRQRLQEALSEELR</sequence>
<feature type="domain" description="Adenylate cyclase class-I N-terminal" evidence="1">
    <location>
        <begin position="19"/>
        <end position="214"/>
    </location>
</feature>
<protein>
    <submittedName>
        <fullName evidence="2">Adenylate cyclase</fullName>
    </submittedName>
</protein>
<dbReference type="GO" id="GO:0004016">
    <property type="term" value="F:adenylate cyclase activity"/>
    <property type="evidence" value="ECO:0007669"/>
    <property type="project" value="InterPro"/>
</dbReference>
<keyword evidence="3" id="KW-1185">Reference proteome</keyword>
<evidence type="ECO:0000313" key="2">
    <source>
        <dbReference type="EMBL" id="SFR82514.1"/>
    </source>
</evidence>
<accession>A0A1I6JU43</accession>
<dbReference type="GO" id="GO:0006171">
    <property type="term" value="P:cAMP biosynthetic process"/>
    <property type="evidence" value="ECO:0007669"/>
    <property type="project" value="InterPro"/>
</dbReference>